<feature type="transmembrane region" description="Helical" evidence="1">
    <location>
        <begin position="282"/>
        <end position="307"/>
    </location>
</feature>
<keyword evidence="1" id="KW-0472">Membrane</keyword>
<dbReference type="Proteomes" id="UP000483820">
    <property type="component" value="Chromosome X"/>
</dbReference>
<keyword evidence="1" id="KW-1133">Transmembrane helix</keyword>
<protein>
    <submittedName>
        <fullName evidence="2">Uncharacterized protein</fullName>
    </submittedName>
</protein>
<dbReference type="GeneID" id="9821335"/>
<feature type="transmembrane region" description="Helical" evidence="1">
    <location>
        <begin position="94"/>
        <end position="113"/>
    </location>
</feature>
<dbReference type="RefSeq" id="XP_003109750.2">
    <property type="nucleotide sequence ID" value="XM_003109702.2"/>
</dbReference>
<reference evidence="2 3" key="1">
    <citation type="submission" date="2019-12" db="EMBL/GenBank/DDBJ databases">
        <title>Chromosome-level assembly of the Caenorhabditis remanei genome.</title>
        <authorList>
            <person name="Teterina A.A."/>
            <person name="Willis J.H."/>
            <person name="Phillips P.C."/>
        </authorList>
    </citation>
    <scope>NUCLEOTIDE SEQUENCE [LARGE SCALE GENOMIC DNA]</scope>
    <source>
        <strain evidence="2 3">PX506</strain>
        <tissue evidence="2">Whole organism</tissue>
    </source>
</reference>
<feature type="transmembrane region" description="Helical" evidence="1">
    <location>
        <begin position="144"/>
        <end position="165"/>
    </location>
</feature>
<proteinExistence type="predicted"/>
<feature type="transmembrane region" description="Helical" evidence="1">
    <location>
        <begin position="64"/>
        <end position="82"/>
    </location>
</feature>
<gene>
    <name evidence="2" type="ORF">GCK72_023727</name>
</gene>
<dbReference type="KEGG" id="crq:GCK72_023727"/>
<evidence type="ECO:0000313" key="3">
    <source>
        <dbReference type="Proteomes" id="UP000483820"/>
    </source>
</evidence>
<keyword evidence="1" id="KW-0812">Transmembrane</keyword>
<sequence>MDLETVDIKFNKYIIIAVRTESPSFIQKRFNSQTSSFGIILIAFIVTSLHKINLKNCQLVKTVIQEQVSNGIYLFFNIFFYANLEELIAHKRKYVISYIGYILLYFKLVTLILQLGLSLLYLQTMLVAYGINVFKWFGSMAVGIVSWTVPMILVTIYGGNCHYYFSQHRWYMISKKIVSWQNSSYENGDVQSCKNDYFIFNLHFQLAMYAFAVFVNSIVFIANICTYYRKIFGFAHVRNDKRGLFRVSAQIASNAALLAIQFSVTAFLLMNNFPKYASSKPLWFQYLTSTFFMILIILVNSVSVISWNPNSRWWLKMMIRNYKRSRKESHRKSVEMTVIA</sequence>
<comment type="caution">
    <text evidence="2">The sequence shown here is derived from an EMBL/GenBank/DDBJ whole genome shotgun (WGS) entry which is preliminary data.</text>
</comment>
<accession>A0A6A5FXL6</accession>
<dbReference type="CTD" id="9821335"/>
<evidence type="ECO:0000313" key="2">
    <source>
        <dbReference type="EMBL" id="KAF1747265.1"/>
    </source>
</evidence>
<evidence type="ECO:0000256" key="1">
    <source>
        <dbReference type="SAM" id="Phobius"/>
    </source>
</evidence>
<organism evidence="2 3">
    <name type="scientific">Caenorhabditis remanei</name>
    <name type="common">Caenorhabditis vulgaris</name>
    <dbReference type="NCBI Taxonomy" id="31234"/>
    <lineage>
        <taxon>Eukaryota</taxon>
        <taxon>Metazoa</taxon>
        <taxon>Ecdysozoa</taxon>
        <taxon>Nematoda</taxon>
        <taxon>Chromadorea</taxon>
        <taxon>Rhabditida</taxon>
        <taxon>Rhabditina</taxon>
        <taxon>Rhabditomorpha</taxon>
        <taxon>Rhabditoidea</taxon>
        <taxon>Rhabditidae</taxon>
        <taxon>Peloderinae</taxon>
        <taxon>Caenorhabditis</taxon>
    </lineage>
</organism>
<dbReference type="EMBL" id="WUAV01000006">
    <property type="protein sequence ID" value="KAF1747265.1"/>
    <property type="molecule type" value="Genomic_DNA"/>
</dbReference>
<feature type="transmembrane region" description="Helical" evidence="1">
    <location>
        <begin position="249"/>
        <end position="270"/>
    </location>
</feature>
<feature type="transmembrane region" description="Helical" evidence="1">
    <location>
        <begin position="34"/>
        <end position="52"/>
    </location>
</feature>
<name>A0A6A5FXL6_CAERE</name>
<feature type="transmembrane region" description="Helical" evidence="1">
    <location>
        <begin position="206"/>
        <end position="228"/>
    </location>
</feature>
<dbReference type="AlphaFoldDB" id="A0A6A5FXL6"/>